<dbReference type="NCBIfam" id="NF003995">
    <property type="entry name" value="PRK05472.2-4"/>
    <property type="match status" value="1"/>
</dbReference>
<evidence type="ECO:0000256" key="3">
    <source>
        <dbReference type="ARBA" id="ARBA00023015"/>
    </source>
</evidence>
<evidence type="ECO:0000259" key="8">
    <source>
        <dbReference type="SMART" id="SM00881"/>
    </source>
</evidence>
<comment type="caution">
    <text evidence="9">The sequence shown here is derived from an EMBL/GenBank/DDBJ whole genome shotgun (WGS) entry which is preliminary data.</text>
</comment>
<dbReference type="NCBIfam" id="NF003989">
    <property type="entry name" value="PRK05472.1-3"/>
    <property type="match status" value="1"/>
</dbReference>
<dbReference type="NCBIfam" id="NF003992">
    <property type="entry name" value="PRK05472.2-1"/>
    <property type="match status" value="1"/>
</dbReference>
<feature type="binding site" evidence="7">
    <location>
        <begin position="100"/>
        <end position="105"/>
    </location>
    <ligand>
        <name>NAD(+)</name>
        <dbReference type="ChEBI" id="CHEBI:57540"/>
    </ligand>
</feature>
<dbReference type="SUPFAM" id="SSF51735">
    <property type="entry name" value="NAD(P)-binding Rossmann-fold domains"/>
    <property type="match status" value="1"/>
</dbReference>
<dbReference type="OrthoDB" id="9784760at2"/>
<dbReference type="RefSeq" id="WP_146564616.1">
    <property type="nucleotide sequence ID" value="NZ_SIHJ01000001.1"/>
</dbReference>
<dbReference type="SMART" id="SM00881">
    <property type="entry name" value="CoA_binding"/>
    <property type="match status" value="1"/>
</dbReference>
<dbReference type="Pfam" id="PF06971">
    <property type="entry name" value="Put_DNA-bind_N"/>
    <property type="match status" value="1"/>
</dbReference>
<accession>A0A5C5VH02</accession>
<evidence type="ECO:0000256" key="7">
    <source>
        <dbReference type="HAMAP-Rule" id="MF_01131"/>
    </source>
</evidence>
<evidence type="ECO:0000256" key="5">
    <source>
        <dbReference type="ARBA" id="ARBA00023125"/>
    </source>
</evidence>
<name>A0A5C5VH02_9BACT</name>
<keyword evidence="10" id="KW-1185">Reference proteome</keyword>
<protein>
    <recommendedName>
        <fullName evidence="7">Redox-sensing transcriptional repressor Rex</fullName>
    </recommendedName>
</protein>
<dbReference type="InterPro" id="IPR036390">
    <property type="entry name" value="WH_DNA-bd_sf"/>
</dbReference>
<feature type="domain" description="CoA-binding" evidence="8">
    <location>
        <begin position="89"/>
        <end position="190"/>
    </location>
</feature>
<evidence type="ECO:0000256" key="6">
    <source>
        <dbReference type="ARBA" id="ARBA00023163"/>
    </source>
</evidence>
<dbReference type="PANTHER" id="PTHR35786">
    <property type="entry name" value="REDOX-SENSING TRANSCRIPTIONAL REPRESSOR REX"/>
    <property type="match status" value="1"/>
</dbReference>
<comment type="subcellular location">
    <subcellularLocation>
        <location evidence="7">Cytoplasm</location>
    </subcellularLocation>
</comment>
<dbReference type="GO" id="GO:0003677">
    <property type="term" value="F:DNA binding"/>
    <property type="evidence" value="ECO:0007669"/>
    <property type="project" value="UniProtKB-UniRule"/>
</dbReference>
<dbReference type="SUPFAM" id="SSF46785">
    <property type="entry name" value="Winged helix' DNA-binding domain"/>
    <property type="match status" value="1"/>
</dbReference>
<evidence type="ECO:0000256" key="1">
    <source>
        <dbReference type="ARBA" id="ARBA00022490"/>
    </source>
</evidence>
<feature type="DNA-binding region" description="H-T-H motif" evidence="7">
    <location>
        <begin position="26"/>
        <end position="65"/>
    </location>
</feature>
<dbReference type="HAMAP" id="MF_01131">
    <property type="entry name" value="Rex"/>
    <property type="match status" value="1"/>
</dbReference>
<dbReference type="Pfam" id="PF02629">
    <property type="entry name" value="CoA_binding"/>
    <property type="match status" value="1"/>
</dbReference>
<evidence type="ECO:0000313" key="10">
    <source>
        <dbReference type="Proteomes" id="UP000316714"/>
    </source>
</evidence>
<dbReference type="NCBIfam" id="NF003994">
    <property type="entry name" value="PRK05472.2-3"/>
    <property type="match status" value="1"/>
</dbReference>
<sequence length="233" mass="24894">MSSPKRKPGAVDPESVPKAVVSRLSLYLRELQHLLRDGQATVSSSQLGQLLGFSDAQVRKDLAYFGHFGHPGIGYRCDELVSAIRSILGTDREWTIGMVGTGNLGRALLGYRGFASQGFRIVAAFDEDPARVNQTIEGVDVFPMMRLDEIVRDRAISFGLVAVPAAAAQGVADRLVAAGVTGILNFAPVTLSFPSGVSLVSVDLATELERLSFSVANRGGEKAEEKPDDPPPE</sequence>
<dbReference type="InterPro" id="IPR003781">
    <property type="entry name" value="CoA-bd"/>
</dbReference>
<dbReference type="Gene3D" id="3.40.50.720">
    <property type="entry name" value="NAD(P)-binding Rossmann-like Domain"/>
    <property type="match status" value="1"/>
</dbReference>
<comment type="subunit">
    <text evidence="7">Homodimer.</text>
</comment>
<dbReference type="InterPro" id="IPR058236">
    <property type="entry name" value="Rex_actinobacterial-type"/>
</dbReference>
<dbReference type="InterPro" id="IPR036388">
    <property type="entry name" value="WH-like_DNA-bd_sf"/>
</dbReference>
<dbReference type="GO" id="GO:0003700">
    <property type="term" value="F:DNA-binding transcription factor activity"/>
    <property type="evidence" value="ECO:0007669"/>
    <property type="project" value="UniProtKB-UniRule"/>
</dbReference>
<gene>
    <name evidence="7 9" type="primary">rex</name>
    <name evidence="9" type="ORF">KOR34_22210</name>
</gene>
<dbReference type="GO" id="GO:0005737">
    <property type="term" value="C:cytoplasm"/>
    <property type="evidence" value="ECO:0007669"/>
    <property type="project" value="UniProtKB-SubCell"/>
</dbReference>
<keyword evidence="3 7" id="KW-0805">Transcription regulation</keyword>
<dbReference type="EMBL" id="SIHJ01000001">
    <property type="protein sequence ID" value="TWT37273.1"/>
    <property type="molecule type" value="Genomic_DNA"/>
</dbReference>
<dbReference type="Gene3D" id="1.10.10.10">
    <property type="entry name" value="Winged helix-like DNA-binding domain superfamily/Winged helix DNA-binding domain"/>
    <property type="match status" value="1"/>
</dbReference>
<evidence type="ECO:0000313" key="9">
    <source>
        <dbReference type="EMBL" id="TWT37273.1"/>
    </source>
</evidence>
<evidence type="ECO:0000256" key="2">
    <source>
        <dbReference type="ARBA" id="ARBA00022491"/>
    </source>
</evidence>
<evidence type="ECO:0000256" key="4">
    <source>
        <dbReference type="ARBA" id="ARBA00023027"/>
    </source>
</evidence>
<keyword evidence="4 7" id="KW-0520">NAD</keyword>
<keyword evidence="2 7" id="KW-0678">Repressor</keyword>
<keyword evidence="6 7" id="KW-0804">Transcription</keyword>
<dbReference type="NCBIfam" id="NF003996">
    <property type="entry name" value="PRK05472.2-5"/>
    <property type="match status" value="1"/>
</dbReference>
<dbReference type="GO" id="GO:0051775">
    <property type="term" value="P:response to redox state"/>
    <property type="evidence" value="ECO:0007669"/>
    <property type="project" value="InterPro"/>
</dbReference>
<dbReference type="AlphaFoldDB" id="A0A5C5VH02"/>
<proteinExistence type="inferred from homology"/>
<keyword evidence="1 7" id="KW-0963">Cytoplasm</keyword>
<dbReference type="Proteomes" id="UP000316714">
    <property type="component" value="Unassembled WGS sequence"/>
</dbReference>
<comment type="similarity">
    <text evidence="7">Belongs to the transcriptional regulatory Rex family.</text>
</comment>
<comment type="function">
    <text evidence="7">Modulates transcription in response to changes in cellular NADH/NAD(+) redox state.</text>
</comment>
<dbReference type="GO" id="GO:0045892">
    <property type="term" value="P:negative regulation of DNA-templated transcription"/>
    <property type="evidence" value="ECO:0007669"/>
    <property type="project" value="InterPro"/>
</dbReference>
<dbReference type="InterPro" id="IPR009718">
    <property type="entry name" value="Rex_DNA-bd_C_dom"/>
</dbReference>
<reference evidence="9 10" key="1">
    <citation type="submission" date="2019-02" db="EMBL/GenBank/DDBJ databases">
        <title>Deep-cultivation of Planctomycetes and their phenomic and genomic characterization uncovers novel biology.</title>
        <authorList>
            <person name="Wiegand S."/>
            <person name="Jogler M."/>
            <person name="Boedeker C."/>
            <person name="Pinto D."/>
            <person name="Vollmers J."/>
            <person name="Rivas-Marin E."/>
            <person name="Kohn T."/>
            <person name="Peeters S.H."/>
            <person name="Heuer A."/>
            <person name="Rast P."/>
            <person name="Oberbeckmann S."/>
            <person name="Bunk B."/>
            <person name="Jeske O."/>
            <person name="Meyerdierks A."/>
            <person name="Storesund J.E."/>
            <person name="Kallscheuer N."/>
            <person name="Luecker S."/>
            <person name="Lage O.M."/>
            <person name="Pohl T."/>
            <person name="Merkel B.J."/>
            <person name="Hornburger P."/>
            <person name="Mueller R.-W."/>
            <person name="Bruemmer F."/>
            <person name="Labrenz M."/>
            <person name="Spormann A.M."/>
            <person name="Op Den Camp H."/>
            <person name="Overmann J."/>
            <person name="Amann R."/>
            <person name="Jetten M.S.M."/>
            <person name="Mascher T."/>
            <person name="Medema M.H."/>
            <person name="Devos D.P."/>
            <person name="Kaster A.-K."/>
            <person name="Ovreas L."/>
            <person name="Rohde M."/>
            <person name="Galperin M.Y."/>
            <person name="Jogler C."/>
        </authorList>
    </citation>
    <scope>NUCLEOTIDE SEQUENCE [LARGE SCALE GENOMIC DNA]</scope>
    <source>
        <strain evidence="9 10">KOR34</strain>
    </source>
</reference>
<dbReference type="InterPro" id="IPR036291">
    <property type="entry name" value="NAD(P)-bd_dom_sf"/>
</dbReference>
<dbReference type="NCBIfam" id="NF003993">
    <property type="entry name" value="PRK05472.2-2"/>
    <property type="match status" value="1"/>
</dbReference>
<keyword evidence="5 7" id="KW-0238">DNA-binding</keyword>
<dbReference type="InterPro" id="IPR022876">
    <property type="entry name" value="Tscrpt_rep_Rex"/>
</dbReference>
<organism evidence="9 10">
    <name type="scientific">Posidoniimonas corsicana</name>
    <dbReference type="NCBI Taxonomy" id="1938618"/>
    <lineage>
        <taxon>Bacteria</taxon>
        <taxon>Pseudomonadati</taxon>
        <taxon>Planctomycetota</taxon>
        <taxon>Planctomycetia</taxon>
        <taxon>Pirellulales</taxon>
        <taxon>Lacipirellulaceae</taxon>
        <taxon>Posidoniimonas</taxon>
    </lineage>
</organism>
<dbReference type="PANTHER" id="PTHR35786:SF1">
    <property type="entry name" value="REDOX-SENSING TRANSCRIPTIONAL REPRESSOR REX 1"/>
    <property type="match status" value="1"/>
</dbReference>